<gene>
    <name evidence="1" type="ORF">KTN4_266</name>
</gene>
<dbReference type="Proteomes" id="UP000224336">
    <property type="component" value="Segment"/>
</dbReference>
<evidence type="ECO:0000313" key="1">
    <source>
        <dbReference type="EMBL" id="ANM45024.1"/>
    </source>
</evidence>
<dbReference type="EMBL" id="KU521356">
    <property type="protein sequence ID" value="ANM45024.1"/>
    <property type="molecule type" value="Genomic_DNA"/>
</dbReference>
<sequence>MQKQLNSDDLDVLDSFNAAWEIVKEEHTDLFSRIAMMAINKLTDDDISVNDTKVSIQQVVNFHERIRDIIPSSEIVNLTIVKTILGEMNGWLEFDELNEELFTALGKAYSTVNFN</sequence>
<protein>
    <submittedName>
        <fullName evidence="1">Uncharacterized protein</fullName>
    </submittedName>
</protein>
<accession>A0A192Y546</accession>
<organism evidence="1 2">
    <name type="scientific">Pseudomonas phage KTN4</name>
    <dbReference type="NCBI Taxonomy" id="1862701"/>
    <lineage>
        <taxon>Viruses</taxon>
        <taxon>Duplodnaviria</taxon>
        <taxon>Heunggongvirae</taxon>
        <taxon>Uroviricota</taxon>
        <taxon>Caudoviricetes</taxon>
        <taxon>Chimalliviridae</taxon>
        <taxon>Phikzvirus</taxon>
        <taxon>Phikzvirus phiKZ</taxon>
    </lineage>
</organism>
<name>A0A192Y546_9CAUD</name>
<evidence type="ECO:0000313" key="2">
    <source>
        <dbReference type="Proteomes" id="UP000224336"/>
    </source>
</evidence>
<reference evidence="1 2" key="1">
    <citation type="journal article" date="2016" name="Sci. Rep.">
        <title>A proposed integrated approach for the preclinical evaluation of phage therapy in Pseudomonas infections.</title>
        <authorList>
            <person name="Danis-Wlodarczyk K."/>
            <person name="Vandenheuvel D."/>
            <person name="Jang H.B."/>
            <person name="Briers Y."/>
            <person name="Olszak T."/>
            <person name="Arabski M."/>
            <person name="Wasik S."/>
            <person name="Drabik M."/>
            <person name="Higgins G."/>
            <person name="Tyrrell J."/>
            <person name="Harvey B.J."/>
            <person name="Noben J.P."/>
            <person name="Lavigne R."/>
            <person name="Drulis-Kawa Z."/>
        </authorList>
    </citation>
    <scope>NUCLEOTIDE SEQUENCE [LARGE SCALE GENOMIC DNA]</scope>
</reference>
<proteinExistence type="predicted"/>